<evidence type="ECO:0000256" key="2">
    <source>
        <dbReference type="ARBA" id="ARBA00006669"/>
    </source>
</evidence>
<dbReference type="Proteomes" id="UP000825367">
    <property type="component" value="Chromosome"/>
</dbReference>
<dbReference type="NCBIfam" id="TIGR01528">
    <property type="entry name" value="NMN_trans_PnuC"/>
    <property type="match status" value="1"/>
</dbReference>
<keyword evidence="7 8" id="KW-0472">Membrane</keyword>
<accession>A0ABX8VJ12</accession>
<protein>
    <submittedName>
        <fullName evidence="9">Nicotinamide riboside transporter PnuC</fullName>
    </submittedName>
</protein>
<evidence type="ECO:0000313" key="9">
    <source>
        <dbReference type="EMBL" id="QYL17790.1"/>
    </source>
</evidence>
<evidence type="ECO:0000256" key="4">
    <source>
        <dbReference type="ARBA" id="ARBA00022475"/>
    </source>
</evidence>
<feature type="transmembrane region" description="Helical" evidence="8">
    <location>
        <begin position="182"/>
        <end position="201"/>
    </location>
</feature>
<evidence type="ECO:0000256" key="5">
    <source>
        <dbReference type="ARBA" id="ARBA00022692"/>
    </source>
</evidence>
<comment type="similarity">
    <text evidence="2">Belongs to the nicotinamide ribonucleoside (NR) uptake permease (TC 4.B.1) family.</text>
</comment>
<dbReference type="RefSeq" id="WP_220046102.1">
    <property type="nucleotide sequence ID" value="NZ_BAAAVX010000003.1"/>
</dbReference>
<name>A0ABX8VJ12_9MYCO</name>
<feature type="transmembrane region" description="Helical" evidence="8">
    <location>
        <begin position="109"/>
        <end position="128"/>
    </location>
</feature>
<feature type="transmembrane region" description="Helical" evidence="8">
    <location>
        <begin position="50"/>
        <end position="71"/>
    </location>
</feature>
<feature type="transmembrane region" description="Helical" evidence="8">
    <location>
        <begin position="24"/>
        <end position="43"/>
    </location>
</feature>
<proteinExistence type="inferred from homology"/>
<evidence type="ECO:0000313" key="10">
    <source>
        <dbReference type="Proteomes" id="UP000825367"/>
    </source>
</evidence>
<keyword evidence="3" id="KW-0813">Transport</keyword>
<gene>
    <name evidence="9" type="primary">pnuC</name>
    <name evidence="9" type="ORF">K0O64_04310</name>
</gene>
<keyword evidence="5 8" id="KW-0812">Transmembrane</keyword>
<dbReference type="Pfam" id="PF04973">
    <property type="entry name" value="NMN_transporter"/>
    <property type="match status" value="1"/>
</dbReference>
<keyword evidence="4" id="KW-1003">Cell membrane</keyword>
<keyword evidence="10" id="KW-1185">Reference proteome</keyword>
<feature type="transmembrane region" description="Helical" evidence="8">
    <location>
        <begin position="77"/>
        <end position="93"/>
    </location>
</feature>
<evidence type="ECO:0000256" key="8">
    <source>
        <dbReference type="SAM" id="Phobius"/>
    </source>
</evidence>
<evidence type="ECO:0000256" key="3">
    <source>
        <dbReference type="ARBA" id="ARBA00022448"/>
    </source>
</evidence>
<dbReference type="PANTHER" id="PTHR36122:SF2">
    <property type="entry name" value="NICOTINAMIDE RIBOSIDE TRANSPORTER PNUC"/>
    <property type="match status" value="1"/>
</dbReference>
<organism evidence="9 10">
    <name type="scientific">Mycolicibacterium pallens</name>
    <dbReference type="NCBI Taxonomy" id="370524"/>
    <lineage>
        <taxon>Bacteria</taxon>
        <taxon>Bacillati</taxon>
        <taxon>Actinomycetota</taxon>
        <taxon>Actinomycetes</taxon>
        <taxon>Mycobacteriales</taxon>
        <taxon>Mycobacteriaceae</taxon>
        <taxon>Mycolicibacterium</taxon>
    </lineage>
</organism>
<dbReference type="InterPro" id="IPR006419">
    <property type="entry name" value="NMN_transpt_PnuC"/>
</dbReference>
<reference evidence="9 10" key="1">
    <citation type="submission" date="2021-07" db="EMBL/GenBank/DDBJ databases">
        <title>Whole genome sequencing of non-tuberculosis mycobacteria type-strains.</title>
        <authorList>
            <person name="Igarashi Y."/>
            <person name="Osugi A."/>
            <person name="Mitarai S."/>
        </authorList>
    </citation>
    <scope>NUCLEOTIDE SEQUENCE [LARGE SCALE GENOMIC DNA]</scope>
    <source>
        <strain evidence="9 10">JCM 16370</strain>
    </source>
</reference>
<evidence type="ECO:0000256" key="7">
    <source>
        <dbReference type="ARBA" id="ARBA00023136"/>
    </source>
</evidence>
<dbReference type="PANTHER" id="PTHR36122">
    <property type="entry name" value="NICOTINAMIDE RIBOSIDE TRANSPORTER PNUC"/>
    <property type="match status" value="1"/>
</dbReference>
<keyword evidence="6 8" id="KW-1133">Transmembrane helix</keyword>
<dbReference type="EMBL" id="CP080333">
    <property type="protein sequence ID" value="QYL17790.1"/>
    <property type="molecule type" value="Genomic_DNA"/>
</dbReference>
<evidence type="ECO:0000256" key="6">
    <source>
        <dbReference type="ARBA" id="ARBA00022989"/>
    </source>
</evidence>
<comment type="subcellular location">
    <subcellularLocation>
        <location evidence="1">Cell membrane</location>
        <topology evidence="1">Multi-pass membrane protein</topology>
    </subcellularLocation>
</comment>
<sequence>MIDWLAGAVAPLNAVVFTVWGDPVSWAELLGFLTGGACVALTVRRSVANFPVGIANSAFFLVLFASAQLWADSGLQVVYIALGFIGWWQWLYGNTNRTPLPVRAASRQHLVWCVVALCAGTALLYPLLLWAHDSAPFLDALTTSLSLVAQWLLNGKWLESWYFWIAADCIYVPLYFSRGLNLTAVVYMLFLGLCVAGWRAWRRELAVENEKVGIAA</sequence>
<evidence type="ECO:0000256" key="1">
    <source>
        <dbReference type="ARBA" id="ARBA00004651"/>
    </source>
</evidence>